<gene>
    <name evidence="1" type="ORF">HYPBUDRAFT_207495</name>
</gene>
<dbReference type="EMBL" id="KV454541">
    <property type="protein sequence ID" value="ODV67064.1"/>
    <property type="molecule type" value="Genomic_DNA"/>
</dbReference>
<accession>A0A1E4RIG7</accession>
<reference evidence="2" key="1">
    <citation type="submission" date="2016-05" db="EMBL/GenBank/DDBJ databases">
        <title>Comparative genomics of biotechnologically important yeasts.</title>
        <authorList>
            <consortium name="DOE Joint Genome Institute"/>
            <person name="Riley R."/>
            <person name="Haridas S."/>
            <person name="Wolfe K.H."/>
            <person name="Lopes M.R."/>
            <person name="Hittinger C.T."/>
            <person name="Goker M."/>
            <person name="Salamov A."/>
            <person name="Wisecaver J."/>
            <person name="Long T.M."/>
            <person name="Aerts A.L."/>
            <person name="Barry K."/>
            <person name="Choi C."/>
            <person name="Clum A."/>
            <person name="Coughlan A.Y."/>
            <person name="Deshpande S."/>
            <person name="Douglass A.P."/>
            <person name="Hanson S.J."/>
            <person name="Klenk H.-P."/>
            <person name="Labutti K."/>
            <person name="Lapidus A."/>
            <person name="Lindquist E."/>
            <person name="Lipzen A."/>
            <person name="Meier-Kolthoff J.P."/>
            <person name="Ohm R.A."/>
            <person name="Otillar R.P."/>
            <person name="Pangilinan J."/>
            <person name="Peng Y."/>
            <person name="Rokas A."/>
            <person name="Rosa C.A."/>
            <person name="Scheuner C."/>
            <person name="Sibirny A.A."/>
            <person name="Slot J.C."/>
            <person name="Stielow J.B."/>
            <person name="Sun H."/>
            <person name="Kurtzman C.P."/>
            <person name="Blackwell M."/>
            <person name="Grigoriev I.V."/>
            <person name="Jeffries T.W."/>
        </authorList>
    </citation>
    <scope>NUCLEOTIDE SEQUENCE [LARGE SCALE GENOMIC DNA]</scope>
    <source>
        <strain evidence="2">NRRL Y-1933</strain>
    </source>
</reference>
<name>A0A1E4RIG7_9ASCO</name>
<proteinExistence type="predicted"/>
<dbReference type="GeneID" id="30997601"/>
<dbReference type="AlphaFoldDB" id="A0A1E4RIG7"/>
<evidence type="ECO:0000313" key="1">
    <source>
        <dbReference type="EMBL" id="ODV67064.1"/>
    </source>
</evidence>
<sequence>MSFYHASPLHSSLFILTARCRTTVAWPQWGMRYCSAENSQCSSVLVHGFLLLFPFGRFTRRSGEVLPGYCRFGPLP</sequence>
<evidence type="ECO:0000313" key="2">
    <source>
        <dbReference type="Proteomes" id="UP000095085"/>
    </source>
</evidence>
<dbReference type="Proteomes" id="UP000095085">
    <property type="component" value="Unassembled WGS sequence"/>
</dbReference>
<keyword evidence="2" id="KW-1185">Reference proteome</keyword>
<dbReference type="RefSeq" id="XP_020076131.1">
    <property type="nucleotide sequence ID" value="XM_020223052.1"/>
</dbReference>
<organism evidence="1 2">
    <name type="scientific">Hyphopichia burtonii NRRL Y-1933</name>
    <dbReference type="NCBI Taxonomy" id="984485"/>
    <lineage>
        <taxon>Eukaryota</taxon>
        <taxon>Fungi</taxon>
        <taxon>Dikarya</taxon>
        <taxon>Ascomycota</taxon>
        <taxon>Saccharomycotina</taxon>
        <taxon>Pichiomycetes</taxon>
        <taxon>Debaryomycetaceae</taxon>
        <taxon>Hyphopichia</taxon>
    </lineage>
</organism>
<protein>
    <submittedName>
        <fullName evidence="1">Uncharacterized protein</fullName>
    </submittedName>
</protein>